<organism evidence="2 3">
    <name type="scientific">Rhizoctonia solani</name>
    <dbReference type="NCBI Taxonomy" id="456999"/>
    <lineage>
        <taxon>Eukaryota</taxon>
        <taxon>Fungi</taxon>
        <taxon>Dikarya</taxon>
        <taxon>Basidiomycota</taxon>
        <taxon>Agaricomycotina</taxon>
        <taxon>Agaricomycetes</taxon>
        <taxon>Cantharellales</taxon>
        <taxon>Ceratobasidiaceae</taxon>
        <taxon>Rhizoctonia</taxon>
    </lineage>
</organism>
<comment type="caution">
    <text evidence="2">The sequence shown here is derived from an EMBL/GenBank/DDBJ whole genome shotgun (WGS) entry which is preliminary data.</text>
</comment>
<evidence type="ECO:0000313" key="2">
    <source>
        <dbReference type="EMBL" id="CAE6423509.1"/>
    </source>
</evidence>
<sequence length="81" mass="8818">MSTEVNGDSAEQTQLDEVEVDEHDGITSHGVIGRDEQESVGSQGSETDKDCLEDTLDVSNTEEAGDFMSGEEDFVDDLYDL</sequence>
<gene>
    <name evidence="2" type="ORF">RDB_LOCUS25766</name>
</gene>
<proteinExistence type="predicted"/>
<evidence type="ECO:0000313" key="3">
    <source>
        <dbReference type="Proteomes" id="UP000663888"/>
    </source>
</evidence>
<dbReference type="AlphaFoldDB" id="A0A8H3AKP4"/>
<feature type="region of interest" description="Disordered" evidence="1">
    <location>
        <begin position="24"/>
        <end position="81"/>
    </location>
</feature>
<reference evidence="2" key="1">
    <citation type="submission" date="2021-01" db="EMBL/GenBank/DDBJ databases">
        <authorList>
            <person name="Kaushik A."/>
        </authorList>
    </citation>
    <scope>NUCLEOTIDE SEQUENCE</scope>
    <source>
        <strain evidence="2">AG4-R118</strain>
    </source>
</reference>
<accession>A0A8H3AKP4</accession>
<evidence type="ECO:0000256" key="1">
    <source>
        <dbReference type="SAM" id="MobiDB-lite"/>
    </source>
</evidence>
<name>A0A8H3AKP4_9AGAM</name>
<protein>
    <submittedName>
        <fullName evidence="2">Uncharacterized protein</fullName>
    </submittedName>
</protein>
<dbReference type="EMBL" id="CAJMWX010000689">
    <property type="protein sequence ID" value="CAE6423509.1"/>
    <property type="molecule type" value="Genomic_DNA"/>
</dbReference>
<feature type="compositionally biased region" description="Acidic residues" evidence="1">
    <location>
        <begin position="63"/>
        <end position="81"/>
    </location>
</feature>
<dbReference type="Proteomes" id="UP000663888">
    <property type="component" value="Unassembled WGS sequence"/>
</dbReference>